<dbReference type="Proteomes" id="UP000322181">
    <property type="component" value="Unassembled WGS sequence"/>
</dbReference>
<reference evidence="1 2" key="1">
    <citation type="submission" date="2019-09" db="EMBL/GenBank/DDBJ databases">
        <title>Draft genome sequence of various Type strains from the CCUG.</title>
        <authorList>
            <person name="Pineiro-Iglesias B."/>
            <person name="Tunovic T."/>
            <person name="Unosson C."/>
            <person name="Inganas E."/>
            <person name="Ohlen M."/>
            <person name="Cardew S."/>
            <person name="Jensie-Markopoulos S."/>
            <person name="Salva-Serra F."/>
            <person name="Jaen-Luchoro D."/>
            <person name="Karlsson R."/>
            <person name="Svensson-Stadler L."/>
            <person name="Chun J."/>
            <person name="Moore E."/>
        </authorList>
    </citation>
    <scope>NUCLEOTIDE SEQUENCE [LARGE SCALE GENOMIC DNA]</scope>
    <source>
        <strain evidence="1 2">CCUG 53682T</strain>
    </source>
</reference>
<accession>A0A5M9RBL4</accession>
<organism evidence="1 2">
    <name type="scientific">Morganella psychrotolerans</name>
    <dbReference type="NCBI Taxonomy" id="368603"/>
    <lineage>
        <taxon>Bacteria</taxon>
        <taxon>Pseudomonadati</taxon>
        <taxon>Pseudomonadota</taxon>
        <taxon>Gammaproteobacteria</taxon>
        <taxon>Enterobacterales</taxon>
        <taxon>Morganellaceae</taxon>
        <taxon>Morganella</taxon>
    </lineage>
</organism>
<protein>
    <submittedName>
        <fullName evidence="1">Uncharacterized protein</fullName>
    </submittedName>
</protein>
<evidence type="ECO:0000313" key="1">
    <source>
        <dbReference type="EMBL" id="KAA8717426.1"/>
    </source>
</evidence>
<sequence>MKQYNATAIKYFKVTMHIDELAVVGYSATPDIYKEGDTFITVLTDPNRIETYSIRVDLVQSFAVTPVADEI</sequence>
<evidence type="ECO:0000313" key="2">
    <source>
        <dbReference type="Proteomes" id="UP000322181"/>
    </source>
</evidence>
<dbReference type="AlphaFoldDB" id="A0A5M9RBL4"/>
<dbReference type="RefSeq" id="WP_067361821.1">
    <property type="nucleotide sequence ID" value="NZ_BAAAFS010000001.1"/>
</dbReference>
<name>A0A5M9RBL4_9GAMM</name>
<dbReference type="EMBL" id="VXKB01000001">
    <property type="protein sequence ID" value="KAA8717426.1"/>
    <property type="molecule type" value="Genomic_DNA"/>
</dbReference>
<gene>
    <name evidence="1" type="ORF">F4V73_06155</name>
</gene>
<proteinExistence type="predicted"/>
<comment type="caution">
    <text evidence="1">The sequence shown here is derived from an EMBL/GenBank/DDBJ whole genome shotgun (WGS) entry which is preliminary data.</text>
</comment>